<evidence type="ECO:0000313" key="8">
    <source>
        <dbReference type="Proteomes" id="UP000286134"/>
    </source>
</evidence>
<dbReference type="GO" id="GO:0003723">
    <property type="term" value="F:RNA binding"/>
    <property type="evidence" value="ECO:0007669"/>
    <property type="project" value="TreeGrafter"/>
</dbReference>
<evidence type="ECO:0000313" key="7">
    <source>
        <dbReference type="EMBL" id="RKF54896.1"/>
    </source>
</evidence>
<dbReference type="SMART" id="SM00451">
    <property type="entry name" value="ZnF_U1"/>
    <property type="match status" value="1"/>
</dbReference>
<keyword evidence="8" id="KW-1185">Reference proteome</keyword>
<reference evidence="7 8" key="1">
    <citation type="journal article" date="2018" name="BMC Genomics">
        <title>Comparative genome analyses reveal sequence features reflecting distinct modes of host-adaptation between dicot and monocot powdery mildew.</title>
        <authorList>
            <person name="Wu Y."/>
            <person name="Ma X."/>
            <person name="Pan Z."/>
            <person name="Kale S.D."/>
            <person name="Song Y."/>
            <person name="King H."/>
            <person name="Zhang Q."/>
            <person name="Presley C."/>
            <person name="Deng X."/>
            <person name="Wei C.I."/>
            <person name="Xiao S."/>
        </authorList>
    </citation>
    <scope>NUCLEOTIDE SEQUENCE [LARGE SCALE GENOMIC DNA]</scope>
    <source>
        <strain evidence="7">UMSG2</strain>
    </source>
</reference>
<dbReference type="InterPro" id="IPR013085">
    <property type="entry name" value="U1-CZ_Znf_C2H2"/>
</dbReference>
<feature type="region of interest" description="Disordered" evidence="5">
    <location>
        <begin position="79"/>
        <end position="104"/>
    </location>
</feature>
<feature type="compositionally biased region" description="Basic and acidic residues" evidence="5">
    <location>
        <begin position="233"/>
        <end position="250"/>
    </location>
</feature>
<dbReference type="STRING" id="212602.A0A420HBR8"/>
<organism evidence="7 8">
    <name type="scientific">Erysiphe neolycopersici</name>
    <dbReference type="NCBI Taxonomy" id="212602"/>
    <lineage>
        <taxon>Eukaryota</taxon>
        <taxon>Fungi</taxon>
        <taxon>Dikarya</taxon>
        <taxon>Ascomycota</taxon>
        <taxon>Pezizomycotina</taxon>
        <taxon>Leotiomycetes</taxon>
        <taxon>Erysiphales</taxon>
        <taxon>Erysiphaceae</taxon>
        <taxon>Erysiphe</taxon>
    </lineage>
</organism>
<dbReference type="EMBL" id="MCFK01009408">
    <property type="protein sequence ID" value="RKF54896.1"/>
    <property type="molecule type" value="Genomic_DNA"/>
</dbReference>
<keyword evidence="2" id="KW-0863">Zinc-finger</keyword>
<keyword evidence="3" id="KW-0862">Zinc</keyword>
<dbReference type="Pfam" id="PF06220">
    <property type="entry name" value="zf-U1"/>
    <property type="match status" value="1"/>
</dbReference>
<protein>
    <submittedName>
        <fullName evidence="7">Putative u1 zinc finger protein</fullName>
    </submittedName>
</protein>
<evidence type="ECO:0000256" key="1">
    <source>
        <dbReference type="ARBA" id="ARBA00022723"/>
    </source>
</evidence>
<dbReference type="Gene3D" id="3.30.160.60">
    <property type="entry name" value="Classic Zinc Finger"/>
    <property type="match status" value="1"/>
</dbReference>
<feature type="coiled-coil region" evidence="4">
    <location>
        <begin position="44"/>
        <end position="71"/>
    </location>
</feature>
<dbReference type="Proteomes" id="UP000286134">
    <property type="component" value="Unassembled WGS sequence"/>
</dbReference>
<feature type="region of interest" description="Disordered" evidence="5">
    <location>
        <begin position="233"/>
        <end position="252"/>
    </location>
</feature>
<dbReference type="GO" id="GO:0071011">
    <property type="term" value="C:precatalytic spliceosome"/>
    <property type="evidence" value="ECO:0007669"/>
    <property type="project" value="TreeGrafter"/>
</dbReference>
<evidence type="ECO:0000256" key="2">
    <source>
        <dbReference type="ARBA" id="ARBA00022771"/>
    </source>
</evidence>
<evidence type="ECO:0000259" key="6">
    <source>
        <dbReference type="SMART" id="SM00451"/>
    </source>
</evidence>
<dbReference type="OrthoDB" id="191651at2759"/>
<dbReference type="SUPFAM" id="SSF57667">
    <property type="entry name" value="beta-beta-alpha zinc fingers"/>
    <property type="match status" value="1"/>
</dbReference>
<dbReference type="GO" id="GO:0008270">
    <property type="term" value="F:zinc ion binding"/>
    <property type="evidence" value="ECO:0007669"/>
    <property type="project" value="UniProtKB-KW"/>
</dbReference>
<dbReference type="PANTHER" id="PTHR13173:SF10">
    <property type="entry name" value="WW DOMAIN-BINDING PROTEIN 4"/>
    <property type="match status" value="1"/>
</dbReference>
<name>A0A420HBR8_9PEZI</name>
<proteinExistence type="predicted"/>
<evidence type="ECO:0000256" key="5">
    <source>
        <dbReference type="SAM" id="MobiDB-lite"/>
    </source>
</evidence>
<dbReference type="PANTHER" id="PTHR13173">
    <property type="entry name" value="WW DOMAIN BINDING PROTEIN 4"/>
    <property type="match status" value="1"/>
</dbReference>
<evidence type="ECO:0000256" key="4">
    <source>
        <dbReference type="SAM" id="Coils"/>
    </source>
</evidence>
<dbReference type="AlphaFoldDB" id="A0A420HBR8"/>
<accession>A0A420HBR8</accession>
<keyword evidence="4" id="KW-0175">Coiled coil</keyword>
<sequence>MSEYWKSTPKFWCKHCKIFVRDTKLETANHNASPKHQGNIKRFLRDLQRNHDKDEKDKERAKLEVARLNDIVPGKRSIVKSSLENGGRPQSHYSTSRVTDKSIVSESQRKQNLAQLAEMGISIPSELRPDMAMPGEWQVISEHFIDPDKVEANLNMTASGTRKRAIDVGEEAEDEVDKGFVLKKKKSHWKLPEENNKELDALLTTTTQFKKQYIKSEISKEIPIDNTKIYQKEKQDDHVSIKSEPCDDSKSLPQMLNEDIPDISKPTNNIFFAKRKARNIRRK</sequence>
<dbReference type="InterPro" id="IPR040023">
    <property type="entry name" value="WBP4"/>
</dbReference>
<keyword evidence="1" id="KW-0479">Metal-binding</keyword>
<feature type="domain" description="U1-type" evidence="6">
    <location>
        <begin position="8"/>
        <end position="43"/>
    </location>
</feature>
<gene>
    <name evidence="7" type="ORF">OnM2_094041</name>
</gene>
<dbReference type="InterPro" id="IPR003604">
    <property type="entry name" value="Matrin/U1-like-C_Znf_C2H2"/>
</dbReference>
<comment type="caution">
    <text evidence="7">The sequence shown here is derived from an EMBL/GenBank/DDBJ whole genome shotgun (WGS) entry which is preliminary data.</text>
</comment>
<feature type="compositionally biased region" description="Polar residues" evidence="5">
    <location>
        <begin position="91"/>
        <end position="104"/>
    </location>
</feature>
<evidence type="ECO:0000256" key="3">
    <source>
        <dbReference type="ARBA" id="ARBA00022833"/>
    </source>
</evidence>
<dbReference type="GO" id="GO:0000398">
    <property type="term" value="P:mRNA splicing, via spliceosome"/>
    <property type="evidence" value="ECO:0007669"/>
    <property type="project" value="InterPro"/>
</dbReference>
<dbReference type="InterPro" id="IPR036236">
    <property type="entry name" value="Znf_C2H2_sf"/>
</dbReference>